<sequence>MCLRGFMIDSRLKRYWLMELEQSATSLEKLYRSNDWNDDLEFSVEKSIFFGFYAIRKLKESGLLPNNVISFNWKITTYPKADNPKKNKSINDYQLFSGGSKQLSLEDLCNQFVHSNHFSPFVPDNQVCVGFFFASDRESKKELYYLQLVSVINIFLSVVHEKRVTLELVHKEAEFSIKLPNT</sequence>
<gene>
    <name evidence="1" type="ORF">BTA35_0215825</name>
</gene>
<comment type="caution">
    <text evidence="1">The sequence shown here is derived from an EMBL/GenBank/DDBJ whole genome shotgun (WGS) entry which is preliminary data.</text>
</comment>
<organism evidence="1 2">
    <name type="scientific">Oceanospirillum linum</name>
    <dbReference type="NCBI Taxonomy" id="966"/>
    <lineage>
        <taxon>Bacteria</taxon>
        <taxon>Pseudomonadati</taxon>
        <taxon>Pseudomonadota</taxon>
        <taxon>Gammaproteobacteria</taxon>
        <taxon>Oceanospirillales</taxon>
        <taxon>Oceanospirillaceae</taxon>
        <taxon>Oceanospirillum</taxon>
    </lineage>
</organism>
<name>A0A1T1H7Y1_OCELI</name>
<evidence type="ECO:0000313" key="2">
    <source>
        <dbReference type="Proteomes" id="UP000190064"/>
    </source>
</evidence>
<evidence type="ECO:0000313" key="1">
    <source>
        <dbReference type="EMBL" id="OOV85974.1"/>
    </source>
</evidence>
<dbReference type="AlphaFoldDB" id="A0A1T1H7Y1"/>
<dbReference type="EMBL" id="MTSD02000010">
    <property type="protein sequence ID" value="OOV85974.1"/>
    <property type="molecule type" value="Genomic_DNA"/>
</dbReference>
<protein>
    <submittedName>
        <fullName evidence="1">Uncharacterized protein</fullName>
    </submittedName>
</protein>
<proteinExistence type="predicted"/>
<accession>A0A1T1H7Y1</accession>
<reference evidence="1" key="1">
    <citation type="submission" date="2017-02" db="EMBL/GenBank/DDBJ databases">
        <title>Draft Genome Sequence of the Salt Water Bacterium Oceanospirillum linum ATCC 11336.</title>
        <authorList>
            <person name="Trachtenberg A.M."/>
            <person name="Carney J.G."/>
            <person name="Linnane J.D."/>
            <person name="Rheaume B.A."/>
            <person name="Pitts N.L."/>
            <person name="Mykles D.L."/>
            <person name="Maclea K.S."/>
        </authorList>
    </citation>
    <scope>NUCLEOTIDE SEQUENCE [LARGE SCALE GENOMIC DNA]</scope>
    <source>
        <strain evidence="1">ATCC 11336</strain>
    </source>
</reference>
<dbReference type="Proteomes" id="UP000190064">
    <property type="component" value="Unassembled WGS sequence"/>
</dbReference>
<keyword evidence="2" id="KW-1185">Reference proteome</keyword>